<feature type="domain" description="Malonyl-CoA:ACP transacylase (MAT)" evidence="8">
    <location>
        <begin position="6"/>
        <end position="297"/>
    </location>
</feature>
<organism evidence="9 10">
    <name type="scientific">Proteobacteria bacterium 228</name>
    <dbReference type="NCBI Taxonomy" id="2083153"/>
    <lineage>
        <taxon>Bacteria</taxon>
        <taxon>Pseudomonadati</taxon>
        <taxon>Pseudomonadota</taxon>
    </lineage>
</organism>
<dbReference type="InterPro" id="IPR024925">
    <property type="entry name" value="Malonyl_CoA-ACP_transAc"/>
</dbReference>
<evidence type="ECO:0000256" key="4">
    <source>
        <dbReference type="ARBA" id="ARBA00023315"/>
    </source>
</evidence>
<gene>
    <name evidence="9" type="ORF">C4K68_00750</name>
</gene>
<keyword evidence="4 6" id="KW-0012">Acyltransferase</keyword>
<evidence type="ECO:0000313" key="9">
    <source>
        <dbReference type="EMBL" id="PPC79266.1"/>
    </source>
</evidence>
<dbReference type="EC" id="2.3.1.39" evidence="1 6"/>
<dbReference type="Pfam" id="PF00698">
    <property type="entry name" value="Acyl_transf_1"/>
    <property type="match status" value="1"/>
</dbReference>
<dbReference type="EMBL" id="PRLP01000003">
    <property type="protein sequence ID" value="PPC79266.1"/>
    <property type="molecule type" value="Genomic_DNA"/>
</dbReference>
<proteinExistence type="inferred from homology"/>
<dbReference type="Gene3D" id="3.30.70.250">
    <property type="entry name" value="Malonyl-CoA ACP transacylase, ACP-binding"/>
    <property type="match status" value="1"/>
</dbReference>
<reference evidence="9 10" key="1">
    <citation type="submission" date="2018-02" db="EMBL/GenBank/DDBJ databases">
        <title>novel marine gammaproteobacteria from coastal saline agro ecosystem.</title>
        <authorList>
            <person name="Krishnan R."/>
            <person name="Ramesh Kumar N."/>
        </authorList>
    </citation>
    <scope>NUCLEOTIDE SEQUENCE [LARGE SCALE GENOMIC DNA]</scope>
    <source>
        <strain evidence="9 10">228</strain>
    </source>
</reference>
<name>A0A2S5KYC2_9PROT</name>
<dbReference type="SUPFAM" id="SSF55048">
    <property type="entry name" value="Probable ACP-binding domain of malonyl-CoA ACP transacylase"/>
    <property type="match status" value="1"/>
</dbReference>
<feature type="active site" evidence="7">
    <location>
        <position position="86"/>
    </location>
</feature>
<dbReference type="InterPro" id="IPR014043">
    <property type="entry name" value="Acyl_transferase_dom"/>
</dbReference>
<sequence length="301" mass="32657">MLTAFTFPGQGAQQPGMLQGWPDHGVFNQVQEEAESLLAQPLSDLDSADALRHSRNVQLALLISGVAWARWLRHQGITADYVMGLSIGAYAAAVIADSLSFADAIRLVRLRGELMQQAFPQGYGMLALVGASLDCVERSVAQLQAQQQPVWLANLNAGNQWVLAGRTDALQAAATLVQQQESCAARLLEVSVPSHCPLLQEPAAALQQAVASVEFSPPRCAYISAARARVIRKAEDIADDLAWNMARQVRWHAASQMLVERGIERVLEMPPGATLTSLFRRLLPQGQCLAVSSQHGFRTES</sequence>
<evidence type="ECO:0000259" key="8">
    <source>
        <dbReference type="SMART" id="SM00827"/>
    </source>
</evidence>
<dbReference type="PANTHER" id="PTHR42681:SF1">
    <property type="entry name" value="MALONYL-COA-ACYL CARRIER PROTEIN TRANSACYLASE, MITOCHONDRIAL"/>
    <property type="match status" value="1"/>
</dbReference>
<dbReference type="Gene3D" id="3.40.366.10">
    <property type="entry name" value="Malonyl-Coenzyme A Acyl Carrier Protein, domain 2"/>
    <property type="match status" value="1"/>
</dbReference>
<comment type="similarity">
    <text evidence="6">Belongs to the fabD family.</text>
</comment>
<dbReference type="OrthoDB" id="9808564at2"/>
<dbReference type="InterPro" id="IPR050858">
    <property type="entry name" value="Mal-CoA-ACP_Trans/PKS_FabD"/>
</dbReference>
<dbReference type="SMART" id="SM00827">
    <property type="entry name" value="PKS_AT"/>
    <property type="match status" value="1"/>
</dbReference>
<evidence type="ECO:0000256" key="6">
    <source>
        <dbReference type="PIRNR" id="PIRNR000446"/>
    </source>
</evidence>
<comment type="catalytic activity">
    <reaction evidence="5 6">
        <text>holo-[ACP] + malonyl-CoA = malonyl-[ACP] + CoA</text>
        <dbReference type="Rhea" id="RHEA:41792"/>
        <dbReference type="Rhea" id="RHEA-COMP:9623"/>
        <dbReference type="Rhea" id="RHEA-COMP:9685"/>
        <dbReference type="ChEBI" id="CHEBI:57287"/>
        <dbReference type="ChEBI" id="CHEBI:57384"/>
        <dbReference type="ChEBI" id="CHEBI:64479"/>
        <dbReference type="ChEBI" id="CHEBI:78449"/>
        <dbReference type="EC" id="2.3.1.39"/>
    </reaction>
</comment>
<evidence type="ECO:0000256" key="2">
    <source>
        <dbReference type="ARBA" id="ARBA00018953"/>
    </source>
</evidence>
<evidence type="ECO:0000256" key="1">
    <source>
        <dbReference type="ARBA" id="ARBA00013258"/>
    </source>
</evidence>
<dbReference type="InterPro" id="IPR016035">
    <property type="entry name" value="Acyl_Trfase/lysoPLipase"/>
</dbReference>
<dbReference type="GO" id="GO:0004314">
    <property type="term" value="F:[acyl-carrier-protein] S-malonyltransferase activity"/>
    <property type="evidence" value="ECO:0007669"/>
    <property type="project" value="UniProtKB-EC"/>
</dbReference>
<comment type="caution">
    <text evidence="9">The sequence shown here is derived from an EMBL/GenBank/DDBJ whole genome shotgun (WGS) entry which is preliminary data.</text>
</comment>
<dbReference type="AlphaFoldDB" id="A0A2S5KYC2"/>
<accession>A0A2S5KYC2</accession>
<evidence type="ECO:0000313" key="10">
    <source>
        <dbReference type="Proteomes" id="UP000238196"/>
    </source>
</evidence>
<feature type="active site" evidence="7">
    <location>
        <position position="195"/>
    </location>
</feature>
<evidence type="ECO:0000256" key="7">
    <source>
        <dbReference type="PIRSR" id="PIRSR000446-1"/>
    </source>
</evidence>
<dbReference type="PIRSF" id="PIRSF000446">
    <property type="entry name" value="Mct"/>
    <property type="match status" value="1"/>
</dbReference>
<dbReference type="SUPFAM" id="SSF52151">
    <property type="entry name" value="FabD/lysophospholipase-like"/>
    <property type="match status" value="1"/>
</dbReference>
<evidence type="ECO:0000256" key="5">
    <source>
        <dbReference type="ARBA" id="ARBA00048462"/>
    </source>
</evidence>
<dbReference type="InterPro" id="IPR001227">
    <property type="entry name" value="Ac_transferase_dom_sf"/>
</dbReference>
<protein>
    <recommendedName>
        <fullName evidence="2 6">Malonyl CoA-acyl carrier protein transacylase</fullName>
        <ecNumber evidence="1 6">2.3.1.39</ecNumber>
    </recommendedName>
</protein>
<dbReference type="GO" id="GO:0005829">
    <property type="term" value="C:cytosol"/>
    <property type="evidence" value="ECO:0007669"/>
    <property type="project" value="TreeGrafter"/>
</dbReference>
<dbReference type="InterPro" id="IPR016036">
    <property type="entry name" value="Malonyl_transacylase_ACP-bd"/>
</dbReference>
<keyword evidence="3 6" id="KW-0808">Transferase</keyword>
<dbReference type="PANTHER" id="PTHR42681">
    <property type="entry name" value="MALONYL-COA-ACYL CARRIER PROTEIN TRANSACYLASE, MITOCHONDRIAL"/>
    <property type="match status" value="1"/>
</dbReference>
<dbReference type="Proteomes" id="UP000238196">
    <property type="component" value="Unassembled WGS sequence"/>
</dbReference>
<evidence type="ECO:0000256" key="3">
    <source>
        <dbReference type="ARBA" id="ARBA00022679"/>
    </source>
</evidence>
<dbReference type="GO" id="GO:0006633">
    <property type="term" value="P:fatty acid biosynthetic process"/>
    <property type="evidence" value="ECO:0007669"/>
    <property type="project" value="TreeGrafter"/>
</dbReference>